<name>A0A0F9HJV8_9ZZZZ</name>
<gene>
    <name evidence="1" type="ORF">LCGC14_1774170</name>
</gene>
<sequence>DYEDNGTALTRPHEFYSTIINHTQERHYNDADANCAIPLYKWADFLLKYSEDIATTIEKYKDESFTAGYSFLVGIALPALRWVESNGLHVNYEILKEHFGSKAEKFVADDMVYSEYNLFTAAGRPSCRFGGINFAALHKDDGQRTAFTSRFDDGMMVLLDFESYHVRLIANHLGYQLPSTPAHEYFGQQYFGTTNLTDEQYAESKVKTFHNLYSDTDTDIPFFKKVQEFKGKLWEEIQKQGYVESPLTNKRIHLSHIWEPNRSKVFNYYVQFMETEQNLSFLSALTDLFDGSQSKIVLYNYDSFLIDFCLSDGKELILGMVQFLEQDKKFPIRIKYGKNFGEMKPLILSGRKGVK</sequence>
<evidence type="ECO:0000313" key="1">
    <source>
        <dbReference type="EMBL" id="KKM03467.1"/>
    </source>
</evidence>
<dbReference type="SUPFAM" id="SSF56672">
    <property type="entry name" value="DNA/RNA polymerases"/>
    <property type="match status" value="1"/>
</dbReference>
<proteinExistence type="predicted"/>
<feature type="non-terminal residue" evidence="1">
    <location>
        <position position="1"/>
    </location>
</feature>
<protein>
    <recommendedName>
        <fullName evidence="2">DNA-directed DNA polymerase family A palm domain-containing protein</fullName>
    </recommendedName>
</protein>
<accession>A0A0F9HJV8</accession>
<dbReference type="AlphaFoldDB" id="A0A0F9HJV8"/>
<dbReference type="EMBL" id="LAZR01016674">
    <property type="protein sequence ID" value="KKM03467.1"/>
    <property type="molecule type" value="Genomic_DNA"/>
</dbReference>
<dbReference type="InterPro" id="IPR043502">
    <property type="entry name" value="DNA/RNA_pol_sf"/>
</dbReference>
<comment type="caution">
    <text evidence="1">The sequence shown here is derived from an EMBL/GenBank/DDBJ whole genome shotgun (WGS) entry which is preliminary data.</text>
</comment>
<organism evidence="1">
    <name type="scientific">marine sediment metagenome</name>
    <dbReference type="NCBI Taxonomy" id="412755"/>
    <lineage>
        <taxon>unclassified sequences</taxon>
        <taxon>metagenomes</taxon>
        <taxon>ecological metagenomes</taxon>
    </lineage>
</organism>
<evidence type="ECO:0008006" key="2">
    <source>
        <dbReference type="Google" id="ProtNLM"/>
    </source>
</evidence>
<reference evidence="1" key="1">
    <citation type="journal article" date="2015" name="Nature">
        <title>Complex archaea that bridge the gap between prokaryotes and eukaryotes.</title>
        <authorList>
            <person name="Spang A."/>
            <person name="Saw J.H."/>
            <person name="Jorgensen S.L."/>
            <person name="Zaremba-Niedzwiedzka K."/>
            <person name="Martijn J."/>
            <person name="Lind A.E."/>
            <person name="van Eijk R."/>
            <person name="Schleper C."/>
            <person name="Guy L."/>
            <person name="Ettema T.J."/>
        </authorList>
    </citation>
    <scope>NUCLEOTIDE SEQUENCE</scope>
</reference>